<reference evidence="1 2" key="1">
    <citation type="journal article" date="2018" name="PLoS Genet.">
        <title>Population sequencing reveals clonal diversity and ancestral inbreeding in the grapevine cultivar Chardonnay.</title>
        <authorList>
            <person name="Roach M.J."/>
            <person name="Johnson D.L."/>
            <person name="Bohlmann J."/>
            <person name="van Vuuren H.J."/>
            <person name="Jones S.J."/>
            <person name="Pretorius I.S."/>
            <person name="Schmidt S.A."/>
            <person name="Borneman A.R."/>
        </authorList>
    </citation>
    <scope>NUCLEOTIDE SEQUENCE [LARGE SCALE GENOMIC DNA]</scope>
    <source>
        <strain evidence="2">cv. Chardonnay</strain>
        <tissue evidence="1">Leaf</tissue>
    </source>
</reference>
<proteinExistence type="predicted"/>
<dbReference type="EMBL" id="QGNW01000119">
    <property type="protein sequence ID" value="RVW94755.1"/>
    <property type="molecule type" value="Genomic_DNA"/>
</dbReference>
<gene>
    <name evidence="1" type="ORF">CK203_029894</name>
</gene>
<comment type="caution">
    <text evidence="1">The sequence shown here is derived from an EMBL/GenBank/DDBJ whole genome shotgun (WGS) entry which is preliminary data.</text>
</comment>
<dbReference type="AlphaFoldDB" id="A0A438IDE2"/>
<evidence type="ECO:0000313" key="1">
    <source>
        <dbReference type="EMBL" id="RVW94755.1"/>
    </source>
</evidence>
<name>A0A438IDE2_VITVI</name>
<sequence>MSETAEVTSAFETNITEQTSKPFYRRSTKHPGCRSIECRKDPKFEAWDEEDLKVMSKLWNNLVPNINDTLQILGKGDLPSLKETIALLRAEEGRCDVMIETLGTLSSALVTKNSNLKAHVSQTQPDGEGNPQEQAELNREEVGKLRNLLGTLEKPRAIGLRFEEEDWMC</sequence>
<protein>
    <submittedName>
        <fullName evidence="1">Uncharacterized protein</fullName>
    </submittedName>
</protein>
<dbReference type="Proteomes" id="UP000288805">
    <property type="component" value="Unassembled WGS sequence"/>
</dbReference>
<organism evidence="1 2">
    <name type="scientific">Vitis vinifera</name>
    <name type="common">Grape</name>
    <dbReference type="NCBI Taxonomy" id="29760"/>
    <lineage>
        <taxon>Eukaryota</taxon>
        <taxon>Viridiplantae</taxon>
        <taxon>Streptophyta</taxon>
        <taxon>Embryophyta</taxon>
        <taxon>Tracheophyta</taxon>
        <taxon>Spermatophyta</taxon>
        <taxon>Magnoliopsida</taxon>
        <taxon>eudicotyledons</taxon>
        <taxon>Gunneridae</taxon>
        <taxon>Pentapetalae</taxon>
        <taxon>rosids</taxon>
        <taxon>Vitales</taxon>
        <taxon>Vitaceae</taxon>
        <taxon>Viteae</taxon>
        <taxon>Vitis</taxon>
    </lineage>
</organism>
<evidence type="ECO:0000313" key="2">
    <source>
        <dbReference type="Proteomes" id="UP000288805"/>
    </source>
</evidence>
<accession>A0A438IDE2</accession>